<name>A0AAW1TJK8_9CUCU</name>
<accession>A0AAW1TJK8</accession>
<dbReference type="AlphaFoldDB" id="A0AAW1TJK8"/>
<organism evidence="1 2">
    <name type="scientific">Henosepilachna vigintioctopunctata</name>
    <dbReference type="NCBI Taxonomy" id="420089"/>
    <lineage>
        <taxon>Eukaryota</taxon>
        <taxon>Metazoa</taxon>
        <taxon>Ecdysozoa</taxon>
        <taxon>Arthropoda</taxon>
        <taxon>Hexapoda</taxon>
        <taxon>Insecta</taxon>
        <taxon>Pterygota</taxon>
        <taxon>Neoptera</taxon>
        <taxon>Endopterygota</taxon>
        <taxon>Coleoptera</taxon>
        <taxon>Polyphaga</taxon>
        <taxon>Cucujiformia</taxon>
        <taxon>Coccinelloidea</taxon>
        <taxon>Coccinellidae</taxon>
        <taxon>Epilachninae</taxon>
        <taxon>Epilachnini</taxon>
        <taxon>Henosepilachna</taxon>
    </lineage>
</organism>
<dbReference type="EMBL" id="JARQZJ010000005">
    <property type="protein sequence ID" value="KAK9871166.1"/>
    <property type="molecule type" value="Genomic_DNA"/>
</dbReference>
<gene>
    <name evidence="1" type="ORF">WA026_011448</name>
</gene>
<keyword evidence="2" id="KW-1185">Reference proteome</keyword>
<evidence type="ECO:0000313" key="1">
    <source>
        <dbReference type="EMBL" id="KAK9871166.1"/>
    </source>
</evidence>
<sequence length="104" mass="12496">MRYFRKISDIITKKTENPGLGFDSRYYLLTTLLNVREHYKLEPPPRILEYTRYIFQSAYLFRQAELTATNIEMLQGNYLKFHFNTFYLKSGSKILWLGPVQNIF</sequence>
<evidence type="ECO:0000313" key="2">
    <source>
        <dbReference type="Proteomes" id="UP001431783"/>
    </source>
</evidence>
<dbReference type="Proteomes" id="UP001431783">
    <property type="component" value="Unassembled WGS sequence"/>
</dbReference>
<proteinExistence type="predicted"/>
<comment type="caution">
    <text evidence="1">The sequence shown here is derived from an EMBL/GenBank/DDBJ whole genome shotgun (WGS) entry which is preliminary data.</text>
</comment>
<protein>
    <submittedName>
        <fullName evidence="1">Uncharacterized protein</fullName>
    </submittedName>
</protein>
<reference evidence="1 2" key="1">
    <citation type="submission" date="2023-03" db="EMBL/GenBank/DDBJ databases">
        <title>Genome insight into feeding habits of ladybird beetles.</title>
        <authorList>
            <person name="Li H.-S."/>
            <person name="Huang Y.-H."/>
            <person name="Pang H."/>
        </authorList>
    </citation>
    <scope>NUCLEOTIDE SEQUENCE [LARGE SCALE GENOMIC DNA]</scope>
    <source>
        <strain evidence="1">SYSU_2023b</strain>
        <tissue evidence="1">Whole body</tissue>
    </source>
</reference>